<evidence type="ECO:0000313" key="2">
    <source>
        <dbReference type="Proteomes" id="UP001497700"/>
    </source>
</evidence>
<comment type="caution">
    <text evidence="1">The sequence shown here is derived from an EMBL/GenBank/DDBJ whole genome shotgun (WGS) entry which is preliminary data.</text>
</comment>
<gene>
    <name evidence="1" type="ORF">F4820DRAFT_270171</name>
</gene>
<keyword evidence="2" id="KW-1185">Reference proteome</keyword>
<protein>
    <submittedName>
        <fullName evidence="1">Cation efflux protein</fullName>
    </submittedName>
</protein>
<accession>A0ACB9Z3Q0</accession>
<sequence length="450" mass="48077">MGGFKLSSKQKLCAIISISFAFFIAEIVVAFYTKSLALLADAFHYMNDLIGFIVALVAILISERAESPQNFSFGWARAQLLGAFFNGVFLLALGISIFLQSIERFISIERVENPKLVLIMGCVGLTLNIISATLLHEHHGHDHGHGHGHGHSHTHAEGSGHAEGHVHDHNHSHVNIEAGRQTTDSLSDGQDDVPLTPISAHAEHRHTISNLRSPGRDLGMMGVLIHVIGDAFNNVGVIVAALVIWLTSSEARFYADPGISMGIALMILVTSIPLVKNSGKILMQSAPKGVDMDDVKHDLEKIPGIESVHELHIWRLDQKKAIATAHVVVSNNEMADFMSRARTVGECLHAYGIHSATLQPELATPSTSSTAVAATATTTGAAAPADVDRKQVENVTANLAPAATTTATGDAVSSSGVSIRRRRPETTACQIACGNVCESLTCCNTATMRI</sequence>
<dbReference type="Proteomes" id="UP001497700">
    <property type="component" value="Unassembled WGS sequence"/>
</dbReference>
<proteinExistence type="predicted"/>
<reference evidence="1 2" key="1">
    <citation type="journal article" date="2022" name="New Phytol.">
        <title>Ecological generalism drives hyperdiversity of secondary metabolite gene clusters in xylarialean endophytes.</title>
        <authorList>
            <person name="Franco M.E.E."/>
            <person name="Wisecaver J.H."/>
            <person name="Arnold A.E."/>
            <person name="Ju Y.M."/>
            <person name="Slot J.C."/>
            <person name="Ahrendt S."/>
            <person name="Moore L.P."/>
            <person name="Eastman K.E."/>
            <person name="Scott K."/>
            <person name="Konkel Z."/>
            <person name="Mondo S.J."/>
            <person name="Kuo A."/>
            <person name="Hayes R.D."/>
            <person name="Haridas S."/>
            <person name="Andreopoulos B."/>
            <person name="Riley R."/>
            <person name="LaButti K."/>
            <person name="Pangilinan J."/>
            <person name="Lipzen A."/>
            <person name="Amirebrahimi M."/>
            <person name="Yan J."/>
            <person name="Adam C."/>
            <person name="Keymanesh K."/>
            <person name="Ng V."/>
            <person name="Louie K."/>
            <person name="Northen T."/>
            <person name="Drula E."/>
            <person name="Henrissat B."/>
            <person name="Hsieh H.M."/>
            <person name="Youens-Clark K."/>
            <person name="Lutzoni F."/>
            <person name="Miadlikowska J."/>
            <person name="Eastwood D.C."/>
            <person name="Hamelin R.C."/>
            <person name="Grigoriev I.V."/>
            <person name="U'Ren J.M."/>
        </authorList>
    </citation>
    <scope>NUCLEOTIDE SEQUENCE [LARGE SCALE GENOMIC DNA]</scope>
    <source>
        <strain evidence="1 2">CBS 119005</strain>
    </source>
</reference>
<name>A0ACB9Z3Q0_9PEZI</name>
<organism evidence="1 2">
    <name type="scientific">Hypoxylon rubiginosum</name>
    <dbReference type="NCBI Taxonomy" id="110542"/>
    <lineage>
        <taxon>Eukaryota</taxon>
        <taxon>Fungi</taxon>
        <taxon>Dikarya</taxon>
        <taxon>Ascomycota</taxon>
        <taxon>Pezizomycotina</taxon>
        <taxon>Sordariomycetes</taxon>
        <taxon>Xylariomycetidae</taxon>
        <taxon>Xylariales</taxon>
        <taxon>Hypoxylaceae</taxon>
        <taxon>Hypoxylon</taxon>
    </lineage>
</organism>
<dbReference type="EMBL" id="MU393463">
    <property type="protein sequence ID" value="KAI4866118.1"/>
    <property type="molecule type" value="Genomic_DNA"/>
</dbReference>
<evidence type="ECO:0000313" key="1">
    <source>
        <dbReference type="EMBL" id="KAI4866118.1"/>
    </source>
</evidence>